<evidence type="ECO:0000256" key="3">
    <source>
        <dbReference type="ARBA" id="ARBA00022801"/>
    </source>
</evidence>
<name>A0ABW1P8L3_9PSEU</name>
<keyword evidence="7" id="KW-1185">Reference proteome</keyword>
<dbReference type="Pfam" id="PF00293">
    <property type="entry name" value="NUDIX"/>
    <property type="match status" value="1"/>
</dbReference>
<sequence>MAHRHLVDVHVALVRDDGRVLLSLRRDRDPRFDGKWHLPAGKVEAGESLSAAAVREVAEEIGVVVREVDLKFVHLVHAVAPGVEARVGVFFEVREWVGEPVVREPDRCSAVGWFAVGALPGELLEYAAVGLRALGAAGATVGMAGDAGAGAAGAGVAGLFTVHGWA</sequence>
<dbReference type="InterPro" id="IPR020084">
    <property type="entry name" value="NUDIX_hydrolase_CS"/>
</dbReference>
<dbReference type="PROSITE" id="PS51462">
    <property type="entry name" value="NUDIX"/>
    <property type="match status" value="1"/>
</dbReference>
<dbReference type="InterPro" id="IPR020476">
    <property type="entry name" value="Nudix_hydrolase"/>
</dbReference>
<dbReference type="EMBL" id="JBHSQO010000022">
    <property type="protein sequence ID" value="MFC6091881.1"/>
    <property type="molecule type" value="Genomic_DNA"/>
</dbReference>
<evidence type="ECO:0000256" key="2">
    <source>
        <dbReference type="ARBA" id="ARBA00005582"/>
    </source>
</evidence>
<evidence type="ECO:0000313" key="7">
    <source>
        <dbReference type="Proteomes" id="UP001596220"/>
    </source>
</evidence>
<evidence type="ECO:0000259" key="5">
    <source>
        <dbReference type="PROSITE" id="PS51462"/>
    </source>
</evidence>
<evidence type="ECO:0000256" key="4">
    <source>
        <dbReference type="RuleBase" id="RU003476"/>
    </source>
</evidence>
<organism evidence="6 7">
    <name type="scientific">Saccharothrix lopnurensis</name>
    <dbReference type="NCBI Taxonomy" id="1670621"/>
    <lineage>
        <taxon>Bacteria</taxon>
        <taxon>Bacillati</taxon>
        <taxon>Actinomycetota</taxon>
        <taxon>Actinomycetes</taxon>
        <taxon>Pseudonocardiales</taxon>
        <taxon>Pseudonocardiaceae</taxon>
        <taxon>Saccharothrix</taxon>
    </lineage>
</organism>
<evidence type="ECO:0000256" key="1">
    <source>
        <dbReference type="ARBA" id="ARBA00001946"/>
    </source>
</evidence>
<proteinExistence type="inferred from homology"/>
<dbReference type="SUPFAM" id="SSF55811">
    <property type="entry name" value="Nudix"/>
    <property type="match status" value="1"/>
</dbReference>
<reference evidence="7" key="1">
    <citation type="journal article" date="2019" name="Int. J. Syst. Evol. Microbiol.">
        <title>The Global Catalogue of Microorganisms (GCM) 10K type strain sequencing project: providing services to taxonomists for standard genome sequencing and annotation.</title>
        <authorList>
            <consortium name="The Broad Institute Genomics Platform"/>
            <consortium name="The Broad Institute Genome Sequencing Center for Infectious Disease"/>
            <person name="Wu L."/>
            <person name="Ma J."/>
        </authorList>
    </citation>
    <scope>NUCLEOTIDE SEQUENCE [LARGE SCALE GENOMIC DNA]</scope>
    <source>
        <strain evidence="7">CGMCC 4.7246</strain>
    </source>
</reference>
<dbReference type="RefSeq" id="WP_380638211.1">
    <property type="nucleotide sequence ID" value="NZ_JBHSQO010000022.1"/>
</dbReference>
<dbReference type="PANTHER" id="PTHR43046:SF16">
    <property type="entry name" value="ADP-RIBOSE PYROPHOSPHATASE YJHB-RELATED"/>
    <property type="match status" value="1"/>
</dbReference>
<dbReference type="PANTHER" id="PTHR43046">
    <property type="entry name" value="GDP-MANNOSE MANNOSYL HYDROLASE"/>
    <property type="match status" value="1"/>
</dbReference>
<protein>
    <submittedName>
        <fullName evidence="6">NUDIX domain-containing protein</fullName>
    </submittedName>
</protein>
<dbReference type="PROSITE" id="PS00893">
    <property type="entry name" value="NUDIX_BOX"/>
    <property type="match status" value="1"/>
</dbReference>
<dbReference type="Gene3D" id="3.90.79.10">
    <property type="entry name" value="Nucleoside Triphosphate Pyrophosphohydrolase"/>
    <property type="match status" value="1"/>
</dbReference>
<comment type="cofactor">
    <cofactor evidence="1">
        <name>Mg(2+)</name>
        <dbReference type="ChEBI" id="CHEBI:18420"/>
    </cofactor>
</comment>
<dbReference type="Proteomes" id="UP001596220">
    <property type="component" value="Unassembled WGS sequence"/>
</dbReference>
<comment type="similarity">
    <text evidence="2 4">Belongs to the Nudix hydrolase family.</text>
</comment>
<comment type="caution">
    <text evidence="6">The sequence shown here is derived from an EMBL/GenBank/DDBJ whole genome shotgun (WGS) entry which is preliminary data.</text>
</comment>
<accession>A0ABW1P8L3</accession>
<dbReference type="InterPro" id="IPR015797">
    <property type="entry name" value="NUDIX_hydrolase-like_dom_sf"/>
</dbReference>
<dbReference type="InterPro" id="IPR000086">
    <property type="entry name" value="NUDIX_hydrolase_dom"/>
</dbReference>
<keyword evidence="3 4" id="KW-0378">Hydrolase</keyword>
<gene>
    <name evidence="6" type="ORF">ACFP3R_21645</name>
</gene>
<evidence type="ECO:0000313" key="6">
    <source>
        <dbReference type="EMBL" id="MFC6091881.1"/>
    </source>
</evidence>
<feature type="domain" description="Nudix hydrolase" evidence="5">
    <location>
        <begin position="3"/>
        <end position="137"/>
    </location>
</feature>
<dbReference type="PRINTS" id="PR00502">
    <property type="entry name" value="NUDIXFAMILY"/>
</dbReference>